<evidence type="ECO:0000256" key="6">
    <source>
        <dbReference type="ARBA" id="ARBA00022449"/>
    </source>
</evidence>
<dbReference type="EMBL" id="LOED01000047">
    <property type="protein sequence ID" value="KXG74488.1"/>
    <property type="molecule type" value="Genomic_DNA"/>
</dbReference>
<keyword evidence="10" id="KW-0406">Ion transport</keyword>
<evidence type="ECO:0000256" key="3">
    <source>
        <dbReference type="ARBA" id="ARBA00010199"/>
    </source>
</evidence>
<keyword evidence="6" id="KW-0050">Antiport</keyword>
<feature type="transmembrane region" description="Helical" evidence="13">
    <location>
        <begin position="374"/>
        <end position="392"/>
    </location>
</feature>
<dbReference type="AlphaFoldDB" id="A0A140L1R3"/>
<reference evidence="14 15" key="1">
    <citation type="submission" date="2015-12" db="EMBL/GenBank/DDBJ databases">
        <title>Draft genome sequnece of Fervidicola ferrireducens strain Y170.</title>
        <authorList>
            <person name="Patel B.K."/>
        </authorList>
    </citation>
    <scope>NUCLEOTIDE SEQUENCE [LARGE SCALE GENOMIC DNA]</scope>
    <source>
        <strain evidence="14 15">Y170</strain>
    </source>
</reference>
<dbReference type="InterPro" id="IPR002528">
    <property type="entry name" value="MATE_fam"/>
</dbReference>
<keyword evidence="5" id="KW-0813">Transport</keyword>
<comment type="function">
    <text evidence="1">Multidrug efflux pump.</text>
</comment>
<evidence type="ECO:0000256" key="12">
    <source>
        <dbReference type="ARBA" id="ARBA00031636"/>
    </source>
</evidence>
<comment type="caution">
    <text evidence="14">The sequence shown here is derived from an EMBL/GenBank/DDBJ whole genome shotgun (WGS) entry which is preliminary data.</text>
</comment>
<evidence type="ECO:0000256" key="7">
    <source>
        <dbReference type="ARBA" id="ARBA00022475"/>
    </source>
</evidence>
<dbReference type="GO" id="GO:0006811">
    <property type="term" value="P:monoatomic ion transport"/>
    <property type="evidence" value="ECO:0007669"/>
    <property type="project" value="UniProtKB-KW"/>
</dbReference>
<protein>
    <recommendedName>
        <fullName evidence="4">Probable multidrug resistance protein NorM</fullName>
    </recommendedName>
    <alternativeName>
        <fullName evidence="12">Multidrug-efflux transporter</fullName>
    </alternativeName>
</protein>
<comment type="similarity">
    <text evidence="3">Belongs to the multi antimicrobial extrusion (MATE) (TC 2.A.66.1) family.</text>
</comment>
<dbReference type="GO" id="GO:0042910">
    <property type="term" value="F:xenobiotic transmembrane transporter activity"/>
    <property type="evidence" value="ECO:0007669"/>
    <property type="project" value="InterPro"/>
</dbReference>
<dbReference type="STRING" id="520764.AN618_22820"/>
<evidence type="ECO:0000256" key="1">
    <source>
        <dbReference type="ARBA" id="ARBA00003408"/>
    </source>
</evidence>
<keyword evidence="9 13" id="KW-1133">Transmembrane helix</keyword>
<feature type="transmembrane region" description="Helical" evidence="13">
    <location>
        <begin position="209"/>
        <end position="230"/>
    </location>
</feature>
<dbReference type="PANTHER" id="PTHR43298">
    <property type="entry name" value="MULTIDRUG RESISTANCE PROTEIN NORM-RELATED"/>
    <property type="match status" value="1"/>
</dbReference>
<evidence type="ECO:0000256" key="10">
    <source>
        <dbReference type="ARBA" id="ARBA00023065"/>
    </source>
</evidence>
<feature type="transmembrane region" description="Helical" evidence="13">
    <location>
        <begin position="404"/>
        <end position="425"/>
    </location>
</feature>
<dbReference type="GO" id="GO:0005886">
    <property type="term" value="C:plasma membrane"/>
    <property type="evidence" value="ECO:0007669"/>
    <property type="project" value="UniProtKB-SubCell"/>
</dbReference>
<evidence type="ECO:0000256" key="9">
    <source>
        <dbReference type="ARBA" id="ARBA00022989"/>
    </source>
</evidence>
<feature type="transmembrane region" description="Helical" evidence="13">
    <location>
        <begin position="302"/>
        <end position="321"/>
    </location>
</feature>
<feature type="transmembrane region" description="Helical" evidence="13">
    <location>
        <begin position="72"/>
        <end position="91"/>
    </location>
</feature>
<keyword evidence="8 13" id="KW-0812">Transmembrane</keyword>
<gene>
    <name evidence="14" type="primary">mdtK_2</name>
    <name evidence="14" type="ORF">AN618_22820</name>
</gene>
<name>A0A140L1R3_9FIRM</name>
<feature type="transmembrane region" description="Helical" evidence="13">
    <location>
        <begin position="148"/>
        <end position="169"/>
    </location>
</feature>
<dbReference type="Proteomes" id="UP000070427">
    <property type="component" value="Unassembled WGS sequence"/>
</dbReference>
<comment type="subcellular location">
    <subcellularLocation>
        <location evidence="2">Cell membrane</location>
        <topology evidence="2">Multi-pass membrane protein</topology>
    </subcellularLocation>
</comment>
<sequence>MNGYLLKTVKKPRFILLRDKDIKEMLNKAWTLAWPVVIEQALATLSQVADMAMVGRLGAEAVAAVGLSMHPFFLLNALIMGISVGTTALAARAVGSGDREKAGRVTGQSVIAALLIGFILVILAFVNSFKIMIYMGAEPSVRPLGSNYLRAMMPGMLFLFIFSVAAAGIRGAGDTRTPMTVNAVINIFHIFTNYLFIFGGLGFPRLEVVGAGISSSISRLAGAIWLIYFLSKPNKVLFVNWEKVAGNFDWLLFSKMMKIGIPAALERILISTGQIVYTRLVANLGTEAYAAHSLSLNVESFSYMPGIGFATAATAMVGQYLGAGDIKGAQRSAAISLLMAMAIMGTMGLLFFSFPAAFLKIFTSDSDVIKMGTTLLRIVAFTQIPECIGMVIPGALRGAGDTKVAVYITILGMWIVRIGFTWYFLKALNMGLVGAWIAMFLDWAVRSALYIIRFKGGQWKNIKV</sequence>
<evidence type="ECO:0000256" key="11">
    <source>
        <dbReference type="ARBA" id="ARBA00023136"/>
    </source>
</evidence>
<evidence type="ECO:0000313" key="15">
    <source>
        <dbReference type="Proteomes" id="UP000070427"/>
    </source>
</evidence>
<feature type="transmembrane region" description="Helical" evidence="13">
    <location>
        <begin position="111"/>
        <end position="136"/>
    </location>
</feature>
<evidence type="ECO:0000256" key="4">
    <source>
        <dbReference type="ARBA" id="ARBA00020268"/>
    </source>
</evidence>
<dbReference type="FunCoup" id="A0A140L1R3">
    <property type="interactions" value="45"/>
</dbReference>
<evidence type="ECO:0000256" key="2">
    <source>
        <dbReference type="ARBA" id="ARBA00004651"/>
    </source>
</evidence>
<dbReference type="InParanoid" id="A0A140L1R3"/>
<feature type="transmembrane region" description="Helical" evidence="13">
    <location>
        <begin position="431"/>
        <end position="452"/>
    </location>
</feature>
<keyword evidence="7" id="KW-1003">Cell membrane</keyword>
<dbReference type="InterPro" id="IPR048279">
    <property type="entry name" value="MdtK-like"/>
</dbReference>
<feature type="transmembrane region" description="Helical" evidence="13">
    <location>
        <begin position="181"/>
        <end position="203"/>
    </location>
</feature>
<proteinExistence type="inferred from homology"/>
<evidence type="ECO:0000256" key="13">
    <source>
        <dbReference type="SAM" id="Phobius"/>
    </source>
</evidence>
<dbReference type="CDD" id="cd13137">
    <property type="entry name" value="MATE_NorM_like"/>
    <property type="match status" value="1"/>
</dbReference>
<organism evidence="14 15">
    <name type="scientific">Fervidicola ferrireducens</name>
    <dbReference type="NCBI Taxonomy" id="520764"/>
    <lineage>
        <taxon>Bacteria</taxon>
        <taxon>Bacillati</taxon>
        <taxon>Bacillota</taxon>
        <taxon>Clostridia</taxon>
        <taxon>Thermosediminibacterales</taxon>
        <taxon>Thermosediminibacteraceae</taxon>
        <taxon>Fervidicola</taxon>
    </lineage>
</organism>
<dbReference type="PIRSF" id="PIRSF006603">
    <property type="entry name" value="DinF"/>
    <property type="match status" value="1"/>
</dbReference>
<dbReference type="InterPro" id="IPR050222">
    <property type="entry name" value="MATE_MdtK"/>
</dbReference>
<evidence type="ECO:0000256" key="8">
    <source>
        <dbReference type="ARBA" id="ARBA00022692"/>
    </source>
</evidence>
<dbReference type="Pfam" id="PF01554">
    <property type="entry name" value="MatE"/>
    <property type="match status" value="2"/>
</dbReference>
<evidence type="ECO:0000313" key="14">
    <source>
        <dbReference type="EMBL" id="KXG74488.1"/>
    </source>
</evidence>
<keyword evidence="15" id="KW-1185">Reference proteome</keyword>
<feature type="transmembrane region" description="Helical" evidence="13">
    <location>
        <begin position="333"/>
        <end position="354"/>
    </location>
</feature>
<accession>A0A140L1R3</accession>
<evidence type="ECO:0000256" key="5">
    <source>
        <dbReference type="ARBA" id="ARBA00022448"/>
    </source>
</evidence>
<dbReference type="PANTHER" id="PTHR43298:SF2">
    <property type="entry name" value="FMN_FAD EXPORTER YEEO-RELATED"/>
    <property type="match status" value="1"/>
</dbReference>
<dbReference type="GO" id="GO:0015297">
    <property type="term" value="F:antiporter activity"/>
    <property type="evidence" value="ECO:0007669"/>
    <property type="project" value="UniProtKB-KW"/>
</dbReference>
<dbReference type="NCBIfam" id="TIGR00797">
    <property type="entry name" value="matE"/>
    <property type="match status" value="1"/>
</dbReference>
<keyword evidence="11 13" id="KW-0472">Membrane</keyword>